<dbReference type="GO" id="GO:0051315">
    <property type="term" value="P:attachment of mitotic spindle microtubules to kinetochore"/>
    <property type="evidence" value="ECO:0007669"/>
    <property type="project" value="TreeGrafter"/>
</dbReference>
<organism evidence="3 4">
    <name type="scientific">Syncephalis pseudoplumigaleata</name>
    <dbReference type="NCBI Taxonomy" id="1712513"/>
    <lineage>
        <taxon>Eukaryota</taxon>
        <taxon>Fungi</taxon>
        <taxon>Fungi incertae sedis</taxon>
        <taxon>Zoopagomycota</taxon>
        <taxon>Zoopagomycotina</taxon>
        <taxon>Zoopagomycetes</taxon>
        <taxon>Zoopagales</taxon>
        <taxon>Piptocephalidaceae</taxon>
        <taxon>Syncephalis</taxon>
    </lineage>
</organism>
<accession>A0A4P9YWI2</accession>
<protein>
    <recommendedName>
        <fullName evidence="2">Kinetochore protein Sos7 coiled-coil domain-containing protein</fullName>
    </recommendedName>
</protein>
<proteinExistence type="predicted"/>
<dbReference type="AlphaFoldDB" id="A0A4P9YWI2"/>
<dbReference type="OrthoDB" id="18959at2759"/>
<feature type="domain" description="Kinetochore protein Sos7 coiled-coil" evidence="2">
    <location>
        <begin position="53"/>
        <end position="123"/>
    </location>
</feature>
<reference evidence="4" key="1">
    <citation type="journal article" date="2018" name="Nat. Microbiol.">
        <title>Leveraging single-cell genomics to expand the fungal tree of life.</title>
        <authorList>
            <person name="Ahrendt S.R."/>
            <person name="Quandt C.A."/>
            <person name="Ciobanu D."/>
            <person name="Clum A."/>
            <person name="Salamov A."/>
            <person name="Andreopoulos B."/>
            <person name="Cheng J.F."/>
            <person name="Woyke T."/>
            <person name="Pelin A."/>
            <person name="Henrissat B."/>
            <person name="Reynolds N.K."/>
            <person name="Benny G.L."/>
            <person name="Smith M.E."/>
            <person name="James T.Y."/>
            <person name="Grigoriev I.V."/>
        </authorList>
    </citation>
    <scope>NUCLEOTIDE SEQUENCE [LARGE SCALE GENOMIC DNA]</scope>
    <source>
        <strain evidence="4">Benny S71-1</strain>
    </source>
</reference>
<dbReference type="Pfam" id="PF20882">
    <property type="entry name" value="Sos7"/>
    <property type="match status" value="1"/>
</dbReference>
<evidence type="ECO:0000259" key="2">
    <source>
        <dbReference type="Pfam" id="PF20882"/>
    </source>
</evidence>
<evidence type="ECO:0000313" key="4">
    <source>
        <dbReference type="Proteomes" id="UP000278143"/>
    </source>
</evidence>
<keyword evidence="4" id="KW-1185">Reference proteome</keyword>
<keyword evidence="1" id="KW-0175">Coiled coil</keyword>
<dbReference type="InterPro" id="IPR048781">
    <property type="entry name" value="Sos7_CC"/>
</dbReference>
<dbReference type="PANTHER" id="PTHR37329">
    <property type="entry name" value="KINETOCHORE PROTEIN SOS7"/>
    <property type="match status" value="1"/>
</dbReference>
<dbReference type="GO" id="GO:0000776">
    <property type="term" value="C:kinetochore"/>
    <property type="evidence" value="ECO:0007669"/>
    <property type="project" value="InterPro"/>
</dbReference>
<dbReference type="GO" id="GO:0034501">
    <property type="term" value="P:protein localization to kinetochore"/>
    <property type="evidence" value="ECO:0007669"/>
    <property type="project" value="InterPro"/>
</dbReference>
<dbReference type="InterPro" id="IPR037475">
    <property type="entry name" value="Sos7"/>
</dbReference>
<gene>
    <name evidence="3" type="ORF">SYNPS1DRAFT_23692</name>
</gene>
<dbReference type="Proteomes" id="UP000278143">
    <property type="component" value="Unassembled WGS sequence"/>
</dbReference>
<dbReference type="PANTHER" id="PTHR37329:SF1">
    <property type="entry name" value="KINETOCHORE PROTEIN SOS7"/>
    <property type="match status" value="1"/>
</dbReference>
<evidence type="ECO:0000313" key="3">
    <source>
        <dbReference type="EMBL" id="RKP24215.1"/>
    </source>
</evidence>
<name>A0A4P9YWI2_9FUNG</name>
<feature type="coiled-coil region" evidence="1">
    <location>
        <begin position="1"/>
        <end position="28"/>
    </location>
</feature>
<dbReference type="EMBL" id="KZ990371">
    <property type="protein sequence ID" value="RKP24215.1"/>
    <property type="molecule type" value="Genomic_DNA"/>
</dbReference>
<sequence>METIQRDLEAFQARVLNVEQLLDQVETQVRDDYGGKSGIHPGHVNATKTHYQELYSKLKLSFLEMNAKEKFMQTLSQDPPAVVTEEMVASLEAENKEAAVALKETKRHIEALSDTLANGVYHVVSVRDQTRQIVNEALQLSAETQAMEAERILEEQKQQLQQIYAATEEQQREVDDLQWELDTAQQELEQLRKEQQSTESLAVEANRMAKQSDPRIQELHSWYQSATATLLQLVGVTQFHMDARDTLLVTYEDVAAAAAATASNKDDGAVEPLTLRVQLDPATFRLQDAQFIGA</sequence>
<feature type="coiled-coil region" evidence="1">
    <location>
        <begin position="139"/>
        <end position="208"/>
    </location>
</feature>
<evidence type="ECO:0000256" key="1">
    <source>
        <dbReference type="SAM" id="Coils"/>
    </source>
</evidence>